<sequence>MNPTPGIRALSGLRSREDTGRFRLKLRARVRLSSPAPTTPGSWTRGLSVEAAACGLWVSEC</sequence>
<dbReference type="Proteomes" id="UP000011205">
    <property type="component" value="Unassembled WGS sequence"/>
</dbReference>
<evidence type="ECO:0000313" key="2">
    <source>
        <dbReference type="Proteomes" id="UP000011205"/>
    </source>
</evidence>
<name>L8PP72_STRVR</name>
<dbReference type="EMBL" id="AMLP01000062">
    <property type="protein sequence ID" value="ELS57207.1"/>
    <property type="molecule type" value="Genomic_DNA"/>
</dbReference>
<dbReference type="AlphaFoldDB" id="L8PP72"/>
<comment type="caution">
    <text evidence="1">The sequence shown here is derived from an EMBL/GenBank/DDBJ whole genome shotgun (WGS) entry which is preliminary data.</text>
</comment>
<gene>
    <name evidence="1" type="ORF">STVIR_1852</name>
</gene>
<protein>
    <submittedName>
        <fullName evidence="1">Uncharacterized protein</fullName>
    </submittedName>
</protein>
<proteinExistence type="predicted"/>
<evidence type="ECO:0000313" key="1">
    <source>
        <dbReference type="EMBL" id="ELS57207.1"/>
    </source>
</evidence>
<accession>L8PP72</accession>
<organism evidence="1 2">
    <name type="scientific">Streptomyces viridochromogenes Tue57</name>
    <dbReference type="NCBI Taxonomy" id="1160705"/>
    <lineage>
        <taxon>Bacteria</taxon>
        <taxon>Bacillati</taxon>
        <taxon>Actinomycetota</taxon>
        <taxon>Actinomycetes</taxon>
        <taxon>Kitasatosporales</taxon>
        <taxon>Streptomycetaceae</taxon>
        <taxon>Streptomyces</taxon>
    </lineage>
</organism>
<reference evidence="1 2" key="1">
    <citation type="journal article" date="2013" name="Genome Announc.">
        <title>Draft Genome Sequence of Streptomyces viridochromogenes Strain Tu57, Producer of Avilamycin.</title>
        <authorList>
            <person name="Gruning B.A."/>
            <person name="Erxleben A."/>
            <person name="Hahnlein A."/>
            <person name="Gunther S."/>
        </authorList>
    </citation>
    <scope>NUCLEOTIDE SEQUENCE [LARGE SCALE GENOMIC DNA]</scope>
    <source>
        <strain evidence="1 2">Tue57</strain>
    </source>
</reference>